<feature type="compositionally biased region" description="Low complexity" evidence="1">
    <location>
        <begin position="161"/>
        <end position="172"/>
    </location>
</feature>
<organism evidence="3 4">
    <name type="scientific">Penicillium malachiteum</name>
    <dbReference type="NCBI Taxonomy" id="1324776"/>
    <lineage>
        <taxon>Eukaryota</taxon>
        <taxon>Fungi</taxon>
        <taxon>Dikarya</taxon>
        <taxon>Ascomycota</taxon>
        <taxon>Pezizomycotina</taxon>
        <taxon>Eurotiomycetes</taxon>
        <taxon>Eurotiomycetidae</taxon>
        <taxon>Eurotiales</taxon>
        <taxon>Aspergillaceae</taxon>
        <taxon>Penicillium</taxon>
    </lineage>
</organism>
<reference evidence="3" key="2">
    <citation type="submission" date="2023-01" db="EMBL/GenBank/DDBJ databases">
        <authorList>
            <person name="Petersen C."/>
        </authorList>
    </citation>
    <scope>NUCLEOTIDE SEQUENCE</scope>
    <source>
        <strain evidence="3">IBT 17514</strain>
    </source>
</reference>
<keyword evidence="4" id="KW-1185">Reference proteome</keyword>
<evidence type="ECO:0000313" key="3">
    <source>
        <dbReference type="EMBL" id="KAJ5718993.1"/>
    </source>
</evidence>
<feature type="compositionally biased region" description="Low complexity" evidence="1">
    <location>
        <begin position="106"/>
        <end position="129"/>
    </location>
</feature>
<evidence type="ECO:0000256" key="2">
    <source>
        <dbReference type="SAM" id="SignalP"/>
    </source>
</evidence>
<dbReference type="AlphaFoldDB" id="A0AAD6HID6"/>
<keyword evidence="2" id="KW-0732">Signal</keyword>
<feature type="region of interest" description="Disordered" evidence="1">
    <location>
        <begin position="105"/>
        <end position="173"/>
    </location>
</feature>
<evidence type="ECO:0000313" key="4">
    <source>
        <dbReference type="Proteomes" id="UP001215712"/>
    </source>
</evidence>
<feature type="signal peptide" evidence="2">
    <location>
        <begin position="1"/>
        <end position="17"/>
    </location>
</feature>
<gene>
    <name evidence="3" type="ORF">N7493_007448</name>
</gene>
<name>A0AAD6HID6_9EURO</name>
<feature type="compositionally biased region" description="Low complexity" evidence="1">
    <location>
        <begin position="137"/>
        <end position="151"/>
    </location>
</feature>
<reference evidence="3" key="1">
    <citation type="journal article" date="2023" name="IMA Fungus">
        <title>Comparative genomic study of the Penicillium genus elucidates a diverse pangenome and 15 lateral gene transfer events.</title>
        <authorList>
            <person name="Petersen C."/>
            <person name="Sorensen T."/>
            <person name="Nielsen M.R."/>
            <person name="Sondergaard T.E."/>
            <person name="Sorensen J.L."/>
            <person name="Fitzpatrick D.A."/>
            <person name="Frisvad J.C."/>
            <person name="Nielsen K.L."/>
        </authorList>
    </citation>
    <scope>NUCLEOTIDE SEQUENCE</scope>
    <source>
        <strain evidence="3">IBT 17514</strain>
    </source>
</reference>
<feature type="chain" id="PRO_5041953079" evidence="2">
    <location>
        <begin position="18"/>
        <end position="199"/>
    </location>
</feature>
<comment type="caution">
    <text evidence="3">The sequence shown here is derived from an EMBL/GenBank/DDBJ whole genome shotgun (WGS) entry which is preliminary data.</text>
</comment>
<dbReference type="Proteomes" id="UP001215712">
    <property type="component" value="Unassembled WGS sequence"/>
</dbReference>
<protein>
    <submittedName>
        <fullName evidence="3">Uncharacterized protein</fullName>
    </submittedName>
</protein>
<sequence>MKFMLVIFFALLALVAAENTTAEAPATTVVISPEAQCAKNCNNKDVCCIAKCYHVPCPSDSQATDTNKCVAACPQGTGTPADTKKFEDCEQSCYASHFFPAEGVASTTSSTHSETTMTGTHTTESGTHAGETHSGVTQSGTQTAMTTTASGSKTTNEESKTSGSASTSSGAKHTNAASNIQTGASGAGLFALVLAAFAL</sequence>
<proteinExistence type="predicted"/>
<dbReference type="EMBL" id="JAQJAN010000011">
    <property type="protein sequence ID" value="KAJ5718993.1"/>
    <property type="molecule type" value="Genomic_DNA"/>
</dbReference>
<accession>A0AAD6HID6</accession>
<evidence type="ECO:0000256" key="1">
    <source>
        <dbReference type="SAM" id="MobiDB-lite"/>
    </source>
</evidence>